<feature type="region of interest" description="Disordered" evidence="1">
    <location>
        <begin position="45"/>
        <end position="143"/>
    </location>
</feature>
<name>A0AAV7KGN3_9METZ</name>
<feature type="compositionally biased region" description="Basic residues" evidence="1">
    <location>
        <begin position="87"/>
        <end position="114"/>
    </location>
</feature>
<feature type="region of interest" description="Disordered" evidence="1">
    <location>
        <begin position="1"/>
        <end position="22"/>
    </location>
</feature>
<reference evidence="2 3" key="1">
    <citation type="journal article" date="2023" name="BMC Biol.">
        <title>The compact genome of the sponge Oopsacas minuta (Hexactinellida) is lacking key metazoan core genes.</title>
        <authorList>
            <person name="Santini S."/>
            <person name="Schenkelaars Q."/>
            <person name="Jourda C."/>
            <person name="Duchesne M."/>
            <person name="Belahbib H."/>
            <person name="Rocher C."/>
            <person name="Selva M."/>
            <person name="Riesgo A."/>
            <person name="Vervoort M."/>
            <person name="Leys S.P."/>
            <person name="Kodjabachian L."/>
            <person name="Le Bivic A."/>
            <person name="Borchiellini C."/>
            <person name="Claverie J.M."/>
            <person name="Renard E."/>
        </authorList>
    </citation>
    <scope>NUCLEOTIDE SEQUENCE [LARGE SCALE GENOMIC DNA]</scope>
    <source>
        <strain evidence="2">SPO-2</strain>
    </source>
</reference>
<proteinExistence type="predicted"/>
<feature type="compositionally biased region" description="Basic and acidic residues" evidence="1">
    <location>
        <begin position="75"/>
        <end position="85"/>
    </location>
</feature>
<feature type="compositionally biased region" description="Basic and acidic residues" evidence="1">
    <location>
        <begin position="45"/>
        <end position="59"/>
    </location>
</feature>
<feature type="compositionally biased region" description="Polar residues" evidence="1">
    <location>
        <begin position="60"/>
        <end position="73"/>
    </location>
</feature>
<accession>A0AAV7KGN3</accession>
<dbReference type="EMBL" id="JAKMXF010000044">
    <property type="protein sequence ID" value="KAI6660060.1"/>
    <property type="molecule type" value="Genomic_DNA"/>
</dbReference>
<gene>
    <name evidence="2" type="ORF">LOD99_14401</name>
</gene>
<comment type="caution">
    <text evidence="2">The sequence shown here is derived from an EMBL/GenBank/DDBJ whole genome shotgun (WGS) entry which is preliminary data.</text>
</comment>
<feature type="compositionally biased region" description="Polar residues" evidence="1">
    <location>
        <begin position="122"/>
        <end position="143"/>
    </location>
</feature>
<keyword evidence="3" id="KW-1185">Reference proteome</keyword>
<evidence type="ECO:0000256" key="1">
    <source>
        <dbReference type="SAM" id="MobiDB-lite"/>
    </source>
</evidence>
<evidence type="ECO:0000313" key="3">
    <source>
        <dbReference type="Proteomes" id="UP001165289"/>
    </source>
</evidence>
<sequence>MARGQRSKIRQRRRAPLRAKYQERQKQALILKHHMLAIKKANEAKVMEVSESEQTDKVISDNSTVNSNQTTTDNDTEKGQHDNNKPSKSKLKKIKEARKRKRLGIRKVPMKSRPPRSSQRSTQNGHVDTHFATNSTTNSGVNT</sequence>
<dbReference type="AlphaFoldDB" id="A0AAV7KGN3"/>
<protein>
    <submittedName>
        <fullName evidence="2">Uncharacterized protein</fullName>
    </submittedName>
</protein>
<evidence type="ECO:0000313" key="2">
    <source>
        <dbReference type="EMBL" id="KAI6660060.1"/>
    </source>
</evidence>
<dbReference type="Proteomes" id="UP001165289">
    <property type="component" value="Unassembled WGS sequence"/>
</dbReference>
<organism evidence="2 3">
    <name type="scientific">Oopsacas minuta</name>
    <dbReference type="NCBI Taxonomy" id="111878"/>
    <lineage>
        <taxon>Eukaryota</taxon>
        <taxon>Metazoa</taxon>
        <taxon>Porifera</taxon>
        <taxon>Hexactinellida</taxon>
        <taxon>Hexasterophora</taxon>
        <taxon>Lyssacinosida</taxon>
        <taxon>Leucopsacidae</taxon>
        <taxon>Oopsacas</taxon>
    </lineage>
</organism>
<feature type="compositionally biased region" description="Basic residues" evidence="1">
    <location>
        <begin position="1"/>
        <end position="17"/>
    </location>
</feature>